<dbReference type="EMBL" id="LAZR01036131">
    <property type="protein sequence ID" value="KKL25667.1"/>
    <property type="molecule type" value="Genomic_DNA"/>
</dbReference>
<gene>
    <name evidence="1" type="ORF">LCGC14_2403000</name>
</gene>
<reference evidence="1" key="1">
    <citation type="journal article" date="2015" name="Nature">
        <title>Complex archaea that bridge the gap between prokaryotes and eukaryotes.</title>
        <authorList>
            <person name="Spang A."/>
            <person name="Saw J.H."/>
            <person name="Jorgensen S.L."/>
            <person name="Zaremba-Niedzwiedzka K."/>
            <person name="Martijn J."/>
            <person name="Lind A.E."/>
            <person name="van Eijk R."/>
            <person name="Schleper C."/>
            <person name="Guy L."/>
            <person name="Ettema T.J."/>
        </authorList>
    </citation>
    <scope>NUCLEOTIDE SEQUENCE</scope>
</reference>
<accession>A0A0F9CGT9</accession>
<evidence type="ECO:0000313" key="1">
    <source>
        <dbReference type="EMBL" id="KKL25667.1"/>
    </source>
</evidence>
<name>A0A0F9CGT9_9ZZZZ</name>
<proteinExistence type="predicted"/>
<comment type="caution">
    <text evidence="1">The sequence shown here is derived from an EMBL/GenBank/DDBJ whole genome shotgun (WGS) entry which is preliminary data.</text>
</comment>
<organism evidence="1">
    <name type="scientific">marine sediment metagenome</name>
    <dbReference type="NCBI Taxonomy" id="412755"/>
    <lineage>
        <taxon>unclassified sequences</taxon>
        <taxon>metagenomes</taxon>
        <taxon>ecological metagenomes</taxon>
    </lineage>
</organism>
<dbReference type="AlphaFoldDB" id="A0A0F9CGT9"/>
<sequence>MGVSLVAPEVPVLAVGETRNFSVSFADQLDEGELLNGTPVIIELTTSDLGITNERVNTAAMVFSEHTIAIGKGVQFSVSGQLTDVAYSIKITATSDGVPNQILIRGVDFTAEGVT</sequence>
<evidence type="ECO:0008006" key="2">
    <source>
        <dbReference type="Google" id="ProtNLM"/>
    </source>
</evidence>
<protein>
    <recommendedName>
        <fullName evidence="2">SbsA Ig-like domain-containing protein</fullName>
    </recommendedName>
</protein>